<evidence type="ECO:0000256" key="2">
    <source>
        <dbReference type="ARBA" id="ARBA00022670"/>
    </source>
</evidence>
<dbReference type="Proteomes" id="UP000198253">
    <property type="component" value="Chromosome I"/>
</dbReference>
<dbReference type="EMBL" id="LT607413">
    <property type="protein sequence ID" value="SCE88730.1"/>
    <property type="molecule type" value="Genomic_DNA"/>
</dbReference>
<dbReference type="RefSeq" id="WP_088981136.1">
    <property type="nucleotide sequence ID" value="NZ_LT607413.1"/>
</dbReference>
<protein>
    <submittedName>
        <fullName evidence="7">Oligopeptidase B</fullName>
    </submittedName>
</protein>
<evidence type="ECO:0000256" key="3">
    <source>
        <dbReference type="ARBA" id="ARBA00022801"/>
    </source>
</evidence>
<dbReference type="SUPFAM" id="SSF50993">
    <property type="entry name" value="Peptidase/esterase 'gauge' domain"/>
    <property type="match status" value="1"/>
</dbReference>
<dbReference type="GO" id="GO:0004252">
    <property type="term" value="F:serine-type endopeptidase activity"/>
    <property type="evidence" value="ECO:0007669"/>
    <property type="project" value="InterPro"/>
</dbReference>
<dbReference type="InterPro" id="IPR029058">
    <property type="entry name" value="AB_hydrolase_fold"/>
</dbReference>
<evidence type="ECO:0000259" key="6">
    <source>
        <dbReference type="Pfam" id="PF02897"/>
    </source>
</evidence>
<dbReference type="Gene3D" id="2.130.10.120">
    <property type="entry name" value="Prolyl oligopeptidase, N-terminal domain"/>
    <property type="match status" value="1"/>
</dbReference>
<dbReference type="FunCoup" id="A0A1C4VXN6">
    <property type="interactions" value="250"/>
</dbReference>
<dbReference type="PRINTS" id="PR00862">
    <property type="entry name" value="PROLIGOPTASE"/>
</dbReference>
<keyword evidence="2" id="KW-0645">Protease</keyword>
<evidence type="ECO:0000256" key="1">
    <source>
        <dbReference type="ARBA" id="ARBA00005228"/>
    </source>
</evidence>
<dbReference type="SUPFAM" id="SSF53474">
    <property type="entry name" value="alpha/beta-Hydrolases"/>
    <property type="match status" value="1"/>
</dbReference>
<evidence type="ECO:0000313" key="8">
    <source>
        <dbReference type="Proteomes" id="UP000198253"/>
    </source>
</evidence>
<feature type="domain" description="Peptidase S9 prolyl oligopeptidase catalytic" evidence="5">
    <location>
        <begin position="481"/>
        <end position="696"/>
    </location>
</feature>
<dbReference type="Pfam" id="PF00326">
    <property type="entry name" value="Peptidase_S9"/>
    <property type="match status" value="1"/>
</dbReference>
<dbReference type="InterPro" id="IPR051543">
    <property type="entry name" value="Serine_Peptidase_S9A"/>
</dbReference>
<dbReference type="InterPro" id="IPR023302">
    <property type="entry name" value="Pept_S9A_N"/>
</dbReference>
<evidence type="ECO:0000256" key="4">
    <source>
        <dbReference type="ARBA" id="ARBA00022825"/>
    </source>
</evidence>
<dbReference type="InterPro" id="IPR001375">
    <property type="entry name" value="Peptidase_S9_cat"/>
</dbReference>
<comment type="similarity">
    <text evidence="1">Belongs to the peptidase S9A family.</text>
</comment>
<evidence type="ECO:0000313" key="7">
    <source>
        <dbReference type="EMBL" id="SCE88730.1"/>
    </source>
</evidence>
<dbReference type="Gene3D" id="3.40.50.1820">
    <property type="entry name" value="alpha/beta hydrolase"/>
    <property type="match status" value="1"/>
</dbReference>
<keyword evidence="4" id="KW-0720">Serine protease</keyword>
<keyword evidence="8" id="KW-1185">Reference proteome</keyword>
<dbReference type="Pfam" id="PF02897">
    <property type="entry name" value="Peptidase_S9_N"/>
    <property type="match status" value="1"/>
</dbReference>
<keyword evidence="3" id="KW-0378">Hydrolase</keyword>
<organism evidence="7 8">
    <name type="scientific">Micromonospora echinospora</name>
    <name type="common">Micromonospora purpurea</name>
    <dbReference type="NCBI Taxonomy" id="1877"/>
    <lineage>
        <taxon>Bacteria</taxon>
        <taxon>Bacillati</taxon>
        <taxon>Actinomycetota</taxon>
        <taxon>Actinomycetes</taxon>
        <taxon>Micromonosporales</taxon>
        <taxon>Micromonosporaceae</taxon>
        <taxon>Micromonospora</taxon>
    </lineage>
</organism>
<dbReference type="OrthoDB" id="9801421at2"/>
<accession>A0A1C4VXN6</accession>
<dbReference type="InterPro" id="IPR002470">
    <property type="entry name" value="Peptidase_S9A"/>
</dbReference>
<evidence type="ECO:0000259" key="5">
    <source>
        <dbReference type="Pfam" id="PF00326"/>
    </source>
</evidence>
<dbReference type="PANTHER" id="PTHR11757">
    <property type="entry name" value="PROTEASE FAMILY S9A OLIGOPEPTIDASE"/>
    <property type="match status" value="1"/>
</dbReference>
<proteinExistence type="inferred from homology"/>
<gene>
    <name evidence="7" type="ORF">GA0070618_1680</name>
</gene>
<dbReference type="InParanoid" id="A0A1C4VXN6"/>
<name>A0A1C4VXN6_MICEC</name>
<dbReference type="AlphaFoldDB" id="A0A1C4VXN6"/>
<feature type="domain" description="Peptidase S9A N-terminal" evidence="6">
    <location>
        <begin position="8"/>
        <end position="410"/>
    </location>
</feature>
<sequence length="698" mass="77443">MTTETPAPVAKRVPTERVHHGDTVVDEYAWLADKDAPETIAHLTAENGYTEARTAHLADLRATLFEETRRRTQETDLSVPARKGGYWYYSRSVEGQQYGIQCRRPVRDGETEPPVSVDGAPLEGEEVLLDGNQLAEGHDFFSLGAYDVSPDGRWLAYSTDFAGDERYTLRVKDLSTGEVLADEVPDTSYGTAWSADASVLFYVTVDESWRPYRVWRHVIGTPASEDVIVHEEPDERFWVGVELTRSERFILIDIHSKITSEVLVIPAGNPTGAPAVVAPRRQGVEYSVEHHGHRFLILHNDGAEDFALAYTSADAPGDWVPMIDHAPGTRLESVDAFADHLVISLRSNGLTGLRVLTGGSTDWYDIDFPEPLYSVGLDANPEYHTGRIRFRYSSLVSPDSVYDFDLVTREMILRRRKPVRPGPDGREYDPAEYEQHRDWALADDGTRIPISLICRAGTPKDGSAPCLVYGYGSYEASIDPWFSIPRLSLLDRGVVFAVAHIRGGGELGRRWYEEGKLLAKKNTFTDFVACARHLVKAGWTAQDRLVARGASAGGLLMGAVANLAPDAFTGIVAQVPFVDALTSILDPSLPLTVTEWEEWGNPLADPEVYAYMKSYTPYENVAPVDYPAILAVTSLNDTRVLYHEPAKWVARLRAVAPQGDYLLKTEMGAGHGGPSGRYDAWKEEAFINAWILDRLGRS</sequence>
<dbReference type="GO" id="GO:0006508">
    <property type="term" value="P:proteolysis"/>
    <property type="evidence" value="ECO:0007669"/>
    <property type="project" value="UniProtKB-KW"/>
</dbReference>
<reference evidence="8" key="1">
    <citation type="submission" date="2016-06" db="EMBL/GenBank/DDBJ databases">
        <authorList>
            <person name="Varghese N."/>
            <person name="Submissions Spin"/>
        </authorList>
    </citation>
    <scope>NUCLEOTIDE SEQUENCE [LARGE SCALE GENOMIC DNA]</scope>
    <source>
        <strain evidence="8">DSM 43816</strain>
    </source>
</reference>
<dbReference type="PANTHER" id="PTHR11757:SF19">
    <property type="entry name" value="PROLYL ENDOPEPTIDASE-LIKE"/>
    <property type="match status" value="1"/>
</dbReference>